<name>A0A919FAC5_9XANT</name>
<gene>
    <name evidence="1" type="ORF">GCM10009090_28480</name>
</gene>
<dbReference type="RefSeq" id="WP_434029672.1">
    <property type="nucleotide sequence ID" value="NZ_BNBA01000025.1"/>
</dbReference>
<evidence type="ECO:0000313" key="2">
    <source>
        <dbReference type="Proteomes" id="UP000623958"/>
    </source>
</evidence>
<organism evidence="1 2">
    <name type="scientific">Xanthomonas boreopolis</name>
    <dbReference type="NCBI Taxonomy" id="86183"/>
    <lineage>
        <taxon>Bacteria</taxon>
        <taxon>Pseudomonadati</taxon>
        <taxon>Pseudomonadota</taxon>
        <taxon>Gammaproteobacteria</taxon>
        <taxon>Lysobacterales</taxon>
        <taxon>Lysobacteraceae</taxon>
        <taxon>Xanthomonas</taxon>
    </lineage>
</organism>
<accession>A0A919FAC5</accession>
<protein>
    <recommendedName>
        <fullName evidence="3">Killing trait domain-containing protein</fullName>
    </recommendedName>
</protein>
<comment type="caution">
    <text evidence="1">The sequence shown here is derived from an EMBL/GenBank/DDBJ whole genome shotgun (WGS) entry which is preliminary data.</text>
</comment>
<evidence type="ECO:0000313" key="1">
    <source>
        <dbReference type="EMBL" id="GHH57396.1"/>
    </source>
</evidence>
<dbReference type="Proteomes" id="UP000623958">
    <property type="component" value="Unassembled WGS sequence"/>
</dbReference>
<dbReference type="AlphaFoldDB" id="A0A919FAC5"/>
<keyword evidence="2" id="KW-1185">Reference proteome</keyword>
<evidence type="ECO:0008006" key="3">
    <source>
        <dbReference type="Google" id="ProtNLM"/>
    </source>
</evidence>
<proteinExistence type="predicted"/>
<reference evidence="1" key="2">
    <citation type="submission" date="2020-09" db="EMBL/GenBank/DDBJ databases">
        <authorList>
            <person name="Sun Q."/>
            <person name="Ohkuma M."/>
        </authorList>
    </citation>
    <scope>NUCLEOTIDE SEQUENCE</scope>
    <source>
        <strain evidence="1">JCM 13306</strain>
    </source>
</reference>
<dbReference type="EMBL" id="BNBA01000025">
    <property type="protein sequence ID" value="GHH57396.1"/>
    <property type="molecule type" value="Genomic_DNA"/>
</dbReference>
<sequence>MGTIEIEIEAGSGAGSAGVDIPAIALTSLLEAQQPASLVNLAYSNLVASTGLSRQNATANQQAMNGLAPPIVAQAANGASQPGPLQARSAVGVLAGNGLAHAIADLRAVFAVLASPDDIASP</sequence>
<reference evidence="1" key="1">
    <citation type="journal article" date="2014" name="Int. J. Syst. Evol. Microbiol.">
        <title>Complete genome sequence of Corynebacterium casei LMG S-19264T (=DSM 44701T), isolated from a smear-ripened cheese.</title>
        <authorList>
            <consortium name="US DOE Joint Genome Institute (JGI-PGF)"/>
            <person name="Walter F."/>
            <person name="Albersmeier A."/>
            <person name="Kalinowski J."/>
            <person name="Ruckert C."/>
        </authorList>
    </citation>
    <scope>NUCLEOTIDE SEQUENCE</scope>
    <source>
        <strain evidence="1">JCM 13306</strain>
    </source>
</reference>